<protein>
    <submittedName>
        <fullName evidence="1">AlNc14C191G8441 protein</fullName>
    </submittedName>
</protein>
<organism evidence="1">
    <name type="scientific">Albugo laibachii Nc14</name>
    <dbReference type="NCBI Taxonomy" id="890382"/>
    <lineage>
        <taxon>Eukaryota</taxon>
        <taxon>Sar</taxon>
        <taxon>Stramenopiles</taxon>
        <taxon>Oomycota</taxon>
        <taxon>Peronosporomycetes</taxon>
        <taxon>Albuginales</taxon>
        <taxon>Albuginaceae</taxon>
        <taxon>Albugo</taxon>
    </lineage>
</organism>
<dbReference type="EMBL" id="FR824236">
    <property type="protein sequence ID" value="CCA23351.1"/>
    <property type="molecule type" value="Genomic_DNA"/>
</dbReference>
<reference evidence="1" key="1">
    <citation type="journal article" date="2011" name="PLoS Biol.">
        <title>Gene gain and loss during evolution of obligate parasitism in the white rust pathogen of Arabidopsis thaliana.</title>
        <authorList>
            <person name="Kemen E."/>
            <person name="Gardiner A."/>
            <person name="Schultz-Larsen T."/>
            <person name="Kemen A.C."/>
            <person name="Balmuth A.L."/>
            <person name="Robert-Seilaniantz A."/>
            <person name="Bailey K."/>
            <person name="Holub E."/>
            <person name="Studholme D.J."/>
            <person name="Maclean D."/>
            <person name="Jones J.D."/>
        </authorList>
    </citation>
    <scope>NUCLEOTIDE SEQUENCE</scope>
</reference>
<dbReference type="HOGENOM" id="CLU_2502606_0_0_1"/>
<accession>F0WPV0</accession>
<evidence type="ECO:0000313" key="1">
    <source>
        <dbReference type="EMBL" id="CCA23351.1"/>
    </source>
</evidence>
<gene>
    <name evidence="1" type="primary">AlNc14C191G8441</name>
    <name evidence="1" type="ORF">ALNC14_094940</name>
</gene>
<name>F0WPV0_9STRA</name>
<sequence>MSLVAKQIDWLSQLLGGGIGEELIRNECTTITSIIRSFQAGSKYFTCNNYGVTPGLKFSHSDAKKYCKLAVQLVEKVRARFYSLDP</sequence>
<proteinExistence type="predicted"/>
<reference evidence="1" key="2">
    <citation type="submission" date="2011-02" db="EMBL/GenBank/DDBJ databases">
        <authorList>
            <person name="MacLean D."/>
        </authorList>
    </citation>
    <scope>NUCLEOTIDE SEQUENCE</scope>
</reference>
<dbReference type="AlphaFoldDB" id="F0WPV0"/>